<feature type="compositionally biased region" description="Polar residues" evidence="1">
    <location>
        <begin position="31"/>
        <end position="44"/>
    </location>
</feature>
<dbReference type="InterPro" id="IPR013087">
    <property type="entry name" value="Znf_C2H2_type"/>
</dbReference>
<feature type="domain" description="C2H2-type" evidence="2">
    <location>
        <begin position="215"/>
        <end position="236"/>
    </location>
</feature>
<dbReference type="RefSeq" id="XP_012650431.1">
    <property type="nucleotide sequence ID" value="XM_012794977.1"/>
</dbReference>
<evidence type="ECO:0000259" key="2">
    <source>
        <dbReference type="PROSITE" id="PS00028"/>
    </source>
</evidence>
<dbReference type="AlphaFoldDB" id="I7J9S0"/>
<dbReference type="GeneID" id="24426477"/>
<reference evidence="3 4" key="1">
    <citation type="journal article" date="2012" name="Nucleic Acids Res.">
        <title>Sequencing of the smallest Apicomplexan genome from the human pathogen Babesia microti.</title>
        <authorList>
            <person name="Cornillot E."/>
            <person name="Hadj-Kaddour K."/>
            <person name="Dassouli A."/>
            <person name="Noel B."/>
            <person name="Ranwez V."/>
            <person name="Vacherie B."/>
            <person name="Augagneur Y."/>
            <person name="Bres V."/>
            <person name="Duclos A."/>
            <person name="Randazzo S."/>
            <person name="Carcy B."/>
            <person name="Debierre-Grockiego F."/>
            <person name="Delbecq S."/>
            <person name="Moubri-Menage K."/>
            <person name="Shams-Eldin H."/>
            <person name="Usmani-Brown S."/>
            <person name="Bringaud F."/>
            <person name="Wincker P."/>
            <person name="Vivares C.P."/>
            <person name="Schwarz R.T."/>
            <person name="Schetters T.P."/>
            <person name="Krause P.J."/>
            <person name="Gorenflot A."/>
            <person name="Berry V."/>
            <person name="Barbe V."/>
            <person name="Ben Mamoun C."/>
        </authorList>
    </citation>
    <scope>NUCLEOTIDE SEQUENCE [LARGE SCALE GENOMIC DNA]</scope>
    <source>
        <strain evidence="3 4">RI</strain>
    </source>
</reference>
<protein>
    <recommendedName>
        <fullName evidence="2">C2H2-type domain-containing protein</fullName>
    </recommendedName>
</protein>
<organism evidence="3 4">
    <name type="scientific">Babesia microti (strain RI)</name>
    <dbReference type="NCBI Taxonomy" id="1133968"/>
    <lineage>
        <taxon>Eukaryota</taxon>
        <taxon>Sar</taxon>
        <taxon>Alveolata</taxon>
        <taxon>Apicomplexa</taxon>
        <taxon>Aconoidasida</taxon>
        <taxon>Piroplasmida</taxon>
        <taxon>Babesiidae</taxon>
        <taxon>Babesia</taxon>
    </lineage>
</organism>
<accession>I7J9S0</accession>
<proteinExistence type="predicted"/>
<dbReference type="PROSITE" id="PS00028">
    <property type="entry name" value="ZINC_FINGER_C2H2_1"/>
    <property type="match status" value="1"/>
</dbReference>
<dbReference type="EMBL" id="LN871599">
    <property type="protein sequence ID" value="CCF76023.1"/>
    <property type="molecule type" value="Genomic_DNA"/>
</dbReference>
<sequence length="498" mass="56768">MDGGTVYSSAIYSHQGRKWLLSKRQSLNSAKDNQKYSSYQSTHVGHNDSSDTGKIVTAATKLFRIKKLLSDAKSTKKITSHPYLDMLSEYIKSGKEIVVKQPQKTLFELDLGEYHTMLQDLNIAGKTYHSNSVEEFEKVIYQSTDKIVYTPMLTAKQVATLISLSSALAQGQRDEKKQVEALFMAKSLLDSSVRVTSHVTAPVIAWHMADHKVSCTICGLKFSNTRYKSLHHEKNHQKVKKMTSNWLSLTDWIEKSSEIYSDQSHKSTQLTMNSLRELWSTSVHFKWLDKIFQFDESLDVIMEDDQDAVTDHSGTGQKCNPLELLNAWAIGDNSLTDHIINNTTFETTKTFLCDPCVCDFSDHLCVICGDSFDISYSHEHGSFVLDNALPLLRMTPLHVKRNSIPNPNLSWRLWKKFGLNLYGDYWSYTNCIPTDVKYAHTQCFNFMSIYDNQSDGSIVESNPNSLKDDCLIGTFEKAENTDYKKRKINLQDVKHLQI</sequence>
<evidence type="ECO:0000313" key="3">
    <source>
        <dbReference type="EMBL" id="CCF76023.1"/>
    </source>
</evidence>
<evidence type="ECO:0000313" key="4">
    <source>
        <dbReference type="Proteomes" id="UP000002899"/>
    </source>
</evidence>
<reference evidence="3 4" key="3">
    <citation type="journal article" date="2016" name="Sci. Rep.">
        <title>Genome-wide diversity and gene expression profiling of Babesia microti isolates identify polymorphic genes that mediate host-pathogen interactions.</title>
        <authorList>
            <person name="Silva J.C."/>
            <person name="Cornillot E."/>
            <person name="McCracken C."/>
            <person name="Usmani-Brown S."/>
            <person name="Dwivedi A."/>
            <person name="Ifeonu O.O."/>
            <person name="Crabtree J."/>
            <person name="Gotia H.T."/>
            <person name="Virji A.Z."/>
            <person name="Reynes C."/>
            <person name="Colinge J."/>
            <person name="Kumar V."/>
            <person name="Lawres L."/>
            <person name="Pazzi J.E."/>
            <person name="Pablo J.V."/>
            <person name="Hung C."/>
            <person name="Brancato J."/>
            <person name="Kumari P."/>
            <person name="Orvis J."/>
            <person name="Tretina K."/>
            <person name="Chibucos M."/>
            <person name="Ott S."/>
            <person name="Sadzewicz L."/>
            <person name="Sengamalay N."/>
            <person name="Shetty A.C."/>
            <person name="Su Q."/>
            <person name="Tallon L."/>
            <person name="Fraser C.M."/>
            <person name="Frutos R."/>
            <person name="Molina D.M."/>
            <person name="Krause P.J."/>
            <person name="Ben Mamoun C."/>
        </authorList>
    </citation>
    <scope>NUCLEOTIDE SEQUENCE [LARGE SCALE GENOMIC DNA]</scope>
    <source>
        <strain evidence="3 4">RI</strain>
    </source>
</reference>
<dbReference type="Proteomes" id="UP000002899">
    <property type="component" value="Chromosome IV"/>
</dbReference>
<name>I7J9S0_BABMR</name>
<feature type="region of interest" description="Disordered" evidence="1">
    <location>
        <begin position="31"/>
        <end position="50"/>
    </location>
</feature>
<dbReference type="VEuPathDB" id="PiroplasmaDB:BmR1_04g09250"/>
<keyword evidence="4" id="KW-1185">Reference proteome</keyword>
<reference evidence="3 4" key="2">
    <citation type="journal article" date="2013" name="PLoS ONE">
        <title>Whole genome mapping and re-organization of the nuclear and mitochondrial genomes of Babesia microti isolates.</title>
        <authorList>
            <person name="Cornillot E."/>
            <person name="Dassouli A."/>
            <person name="Garg A."/>
            <person name="Pachikara N."/>
            <person name="Randazzo S."/>
            <person name="Depoix D."/>
            <person name="Carcy B."/>
            <person name="Delbecq S."/>
            <person name="Frutos R."/>
            <person name="Silva J.C."/>
            <person name="Sutton R."/>
            <person name="Krause P.J."/>
            <person name="Mamoun C.B."/>
        </authorList>
    </citation>
    <scope>NUCLEOTIDE SEQUENCE [LARGE SCALE GENOMIC DNA]</scope>
    <source>
        <strain evidence="3 4">RI</strain>
    </source>
</reference>
<gene>
    <name evidence="3" type="ORF">BmR1_04g09250</name>
</gene>
<evidence type="ECO:0000256" key="1">
    <source>
        <dbReference type="SAM" id="MobiDB-lite"/>
    </source>
</evidence>
<dbReference type="KEGG" id="bmic:BmR1_04g09250"/>